<gene>
    <name evidence="1" type="ORF">CVS30_14060</name>
</gene>
<reference evidence="1 2" key="1">
    <citation type="submission" date="2018-05" db="EMBL/GenBank/DDBJ databases">
        <title>Genetic diversity of glacier-inhabiting Cryobacterium bacteria in China and description of Cryobacterium mengkeensis sp. nov. and Arthrobacter glacialis sp. nov.</title>
        <authorList>
            <person name="Liu Q."/>
            <person name="Xin Y.-H."/>
        </authorList>
    </citation>
    <scope>NUCLEOTIDE SEQUENCE [LARGE SCALE GENOMIC DNA]</scope>
    <source>
        <strain evidence="1 2">B7</strain>
    </source>
</reference>
<comment type="caution">
    <text evidence="1">The sequence shown here is derived from an EMBL/GenBank/DDBJ whole genome shotgun (WGS) entry which is preliminary data.</text>
</comment>
<name>A0A2V5J599_9MICC</name>
<sequence>MAIGAVTLMVSFDLIPRRGQHVVRVTCIGGRPAVVLTVNWISLCWRRDHFWVVREAGRTSQMNLLLRKCRNRLDQRRWVHICVLTN</sequence>
<protein>
    <submittedName>
        <fullName evidence="1">Uncharacterized protein</fullName>
    </submittedName>
</protein>
<keyword evidence="2" id="KW-1185">Reference proteome</keyword>
<organism evidence="1 2">
    <name type="scientific">Arthrobacter psychrolactophilus</name>
    <dbReference type="NCBI Taxonomy" id="92442"/>
    <lineage>
        <taxon>Bacteria</taxon>
        <taxon>Bacillati</taxon>
        <taxon>Actinomycetota</taxon>
        <taxon>Actinomycetes</taxon>
        <taxon>Micrococcales</taxon>
        <taxon>Micrococcaceae</taxon>
        <taxon>Arthrobacter</taxon>
    </lineage>
</organism>
<proteinExistence type="predicted"/>
<evidence type="ECO:0000313" key="2">
    <source>
        <dbReference type="Proteomes" id="UP000247980"/>
    </source>
</evidence>
<dbReference type="AlphaFoldDB" id="A0A2V5J599"/>
<dbReference type="EMBL" id="QJVC01000018">
    <property type="protein sequence ID" value="PYI37650.1"/>
    <property type="molecule type" value="Genomic_DNA"/>
</dbReference>
<dbReference type="Proteomes" id="UP000247980">
    <property type="component" value="Unassembled WGS sequence"/>
</dbReference>
<accession>A0A2V5J599</accession>
<evidence type="ECO:0000313" key="1">
    <source>
        <dbReference type="EMBL" id="PYI37650.1"/>
    </source>
</evidence>